<proteinExistence type="predicted"/>
<feature type="signal peptide" evidence="1">
    <location>
        <begin position="1"/>
        <end position="19"/>
    </location>
</feature>
<protein>
    <submittedName>
        <fullName evidence="2">Uncharacterized protein</fullName>
    </submittedName>
</protein>
<evidence type="ECO:0000313" key="3">
    <source>
        <dbReference type="Proteomes" id="UP000219922"/>
    </source>
</evidence>
<evidence type="ECO:0000313" key="2">
    <source>
        <dbReference type="EMBL" id="PDZ95167.1"/>
    </source>
</evidence>
<accession>A0A9X6SU30</accession>
<organism evidence="2 3">
    <name type="scientific">Bacillus cereus</name>
    <dbReference type="NCBI Taxonomy" id="1396"/>
    <lineage>
        <taxon>Bacteria</taxon>
        <taxon>Bacillati</taxon>
        <taxon>Bacillota</taxon>
        <taxon>Bacilli</taxon>
        <taxon>Bacillales</taxon>
        <taxon>Bacillaceae</taxon>
        <taxon>Bacillus</taxon>
        <taxon>Bacillus cereus group</taxon>
    </lineage>
</organism>
<dbReference type="AlphaFoldDB" id="A0A9X6SU30"/>
<gene>
    <name evidence="2" type="ORF">CON36_29820</name>
</gene>
<evidence type="ECO:0000256" key="1">
    <source>
        <dbReference type="SAM" id="SignalP"/>
    </source>
</evidence>
<reference evidence="2 3" key="1">
    <citation type="submission" date="2017-09" db="EMBL/GenBank/DDBJ databases">
        <title>Large-scale bioinformatics analysis of Bacillus genomes uncovers conserved roles of natural products in bacterial physiology.</title>
        <authorList>
            <consortium name="Agbiome Team Llc"/>
            <person name="Bleich R.M."/>
            <person name="Grubbs K.J."/>
            <person name="Santa Maria K.C."/>
            <person name="Allen S.E."/>
            <person name="Farag S."/>
            <person name="Shank E.A."/>
            <person name="Bowers A."/>
        </authorList>
    </citation>
    <scope>NUCLEOTIDE SEQUENCE [LARGE SCALE GENOMIC DNA]</scope>
    <source>
        <strain evidence="2 3">AFS092789</strain>
    </source>
</reference>
<dbReference type="Proteomes" id="UP000219922">
    <property type="component" value="Unassembled WGS sequence"/>
</dbReference>
<name>A0A9X6SU30_BACCE</name>
<sequence length="778" mass="89175">MKRKRKIMGAVIASFSVFASFLDVNTVQASTDSTQVVNFDEDESNSRSQTINIPNLYKIKSVTTDNGTVSYTANGSNVTINVNGGKPTNKEAYEAPYKHSKYVSQSQSQTSSNTFPNSIRFSDGSGYSGKLNKKGTYTSNTLSWSNYTTGKVGPQDAYYNFIRNEWQQPSFSPTPKGYWTRTSVLSAMRIDSAWDHVLSWFTSGTYVNYTGENPVPWEQAGGVYSHIWGRYNSWEDCYNAPKSDHKCRYYGVNDYGNLIGFEWVPGITTLYPIYITYWSWTKQETTYTQNYEGIVYKNGTETAYRDLYSYNVTINYEEDNTPPTEGEETLPGDKLKVPQNTQCRAVDFTRDENRLAVDNDRTKFNGTDKNGNLIDKIYDLCIGSYPRFPSTSVEGGIEPYYYLKYRLLPDPMPVYNITTTPEYINGTEIIGITQKFDTDMQFEAQDKPSDKDIFLSYPYDDKHVTVAPKPSQYIRGPYQIGYNSYYHNTYRARYFASQVKYDFYVLEPKRGSEFTSDFDNVQYKDKTVLFQGTIIYDIPETCYEKEFLDYKKNCREIEFYFPKGDKNETLNPNGTRDEVTFKGDVEDTYNVNKKSKNIIPKDRVPYMNPGEHNLLVNVTENTQLRVQKDIGTEYQTVGNEDNGADNQGPWKNYLVYFGRNDRNINGKSISPIKTIKQVPTHNGKPVQSSGRVITDANGSDWTYNPGKNIDWLNYCEYNKDNWGNQDNGSKVDNGGGGSTPIDDQSDMSCYHSDEKANHFWQYSWSQTGWYAENPRPAL</sequence>
<feature type="chain" id="PRO_5040765115" evidence="1">
    <location>
        <begin position="20"/>
        <end position="778"/>
    </location>
</feature>
<comment type="caution">
    <text evidence="2">The sequence shown here is derived from an EMBL/GenBank/DDBJ whole genome shotgun (WGS) entry which is preliminary data.</text>
</comment>
<dbReference type="RefSeq" id="WP_098006221.1">
    <property type="nucleotide sequence ID" value="NZ_NUJB01000041.1"/>
</dbReference>
<keyword evidence="1" id="KW-0732">Signal</keyword>
<dbReference type="EMBL" id="NVMX01000064">
    <property type="protein sequence ID" value="PDZ95167.1"/>
    <property type="molecule type" value="Genomic_DNA"/>
</dbReference>